<organism evidence="9 10">
    <name type="scientific">Roseomonas fluvialis</name>
    <dbReference type="NCBI Taxonomy" id="1750527"/>
    <lineage>
        <taxon>Bacteria</taxon>
        <taxon>Pseudomonadati</taxon>
        <taxon>Pseudomonadota</taxon>
        <taxon>Alphaproteobacteria</taxon>
        <taxon>Acetobacterales</taxon>
        <taxon>Roseomonadaceae</taxon>
        <taxon>Roseomonas</taxon>
    </lineage>
</organism>
<dbReference type="PROSITE" id="PS00217">
    <property type="entry name" value="SUGAR_TRANSPORT_2"/>
    <property type="match status" value="1"/>
</dbReference>
<feature type="transmembrane region" description="Helical" evidence="7">
    <location>
        <begin position="161"/>
        <end position="184"/>
    </location>
</feature>
<evidence type="ECO:0000259" key="8">
    <source>
        <dbReference type="PROSITE" id="PS50850"/>
    </source>
</evidence>
<dbReference type="EMBL" id="AP025637">
    <property type="protein sequence ID" value="BDG73639.1"/>
    <property type="molecule type" value="Genomic_DNA"/>
</dbReference>
<feature type="transmembrane region" description="Helical" evidence="7">
    <location>
        <begin position="251"/>
        <end position="270"/>
    </location>
</feature>
<keyword evidence="6 7" id="KW-0472">Membrane</keyword>
<dbReference type="PANTHER" id="PTHR43045">
    <property type="entry name" value="SHIKIMATE TRANSPORTER"/>
    <property type="match status" value="1"/>
</dbReference>
<evidence type="ECO:0000256" key="6">
    <source>
        <dbReference type="ARBA" id="ARBA00023136"/>
    </source>
</evidence>
<evidence type="ECO:0000256" key="3">
    <source>
        <dbReference type="ARBA" id="ARBA00022475"/>
    </source>
</evidence>
<feature type="transmembrane region" description="Helical" evidence="7">
    <location>
        <begin position="196"/>
        <end position="217"/>
    </location>
</feature>
<keyword evidence="4 7" id="KW-0812">Transmembrane</keyword>
<keyword evidence="10" id="KW-1185">Reference proteome</keyword>
<dbReference type="CDD" id="cd17369">
    <property type="entry name" value="MFS_ShiA_like"/>
    <property type="match status" value="1"/>
</dbReference>
<protein>
    <submittedName>
        <fullName evidence="9">MFS transporter</fullName>
    </submittedName>
</protein>
<dbReference type="SUPFAM" id="SSF103473">
    <property type="entry name" value="MFS general substrate transporter"/>
    <property type="match status" value="1"/>
</dbReference>
<dbReference type="Pfam" id="PF00083">
    <property type="entry name" value="Sugar_tr"/>
    <property type="match status" value="2"/>
</dbReference>
<feature type="transmembrane region" description="Helical" evidence="7">
    <location>
        <begin position="504"/>
        <end position="522"/>
    </location>
</feature>
<comment type="subcellular location">
    <subcellularLocation>
        <location evidence="1">Cell membrane</location>
        <topology evidence="1">Multi-pass membrane protein</topology>
    </subcellularLocation>
</comment>
<dbReference type="InterPro" id="IPR020846">
    <property type="entry name" value="MFS_dom"/>
</dbReference>
<sequence length="562" mass="60680">MSSVASDYHVGAAPRPMSKEERKVILASSLGTVFEWYDFYLYGSLAAVIGANFFSQFPETTRNIFALLAFAAGFLVRPFGALVFGRLGDMVGRKYTFLITILIMGSSTFVVGILPTSDAIGLAAPIILIVLRLLQGLALGGEYGGAATYVAEHAPHGRRGFYTSFIQVTATAGLFMSLLVILFTQQIVGPDNFRAWGWRVPFLVSIALLAISVWIRLQMEESPAFQKMKAEGTHSKAPISEAFFVWKNAKIALFALLGLVAGQAVVWYTGQFYALFFLGQVLKVDAFTTNMLIAWSLVLGSGGFVFFGWLSDKIGRKPIILGGCLIAALTYFPLFKLLSAEANPDLARAHSTISVQVVADPATCSFQFNPTGTARFTEPCDVAKAALARASVNYRVENAPAGSVAGVRIQGGDILRADSPTFARDLSAALTQAGYPAASNPSVVKMSSPFDILGEQQLVLIGILTLLVIYVTMVYGPIAAALVELFPTRIRYTSMSLPYHIGNGWFGGLLPATSFAMIAQTGDVYFGLWYPIVIALMTVVIGIFFVPETKDRDIYAADSAPR</sequence>
<dbReference type="Proteomes" id="UP000831327">
    <property type="component" value="Chromosome"/>
</dbReference>
<evidence type="ECO:0000313" key="9">
    <source>
        <dbReference type="EMBL" id="BDG73639.1"/>
    </source>
</evidence>
<dbReference type="PROSITE" id="PS50850">
    <property type="entry name" value="MFS"/>
    <property type="match status" value="1"/>
</dbReference>
<feature type="domain" description="Major facilitator superfamily (MFS) profile" evidence="8">
    <location>
        <begin position="24"/>
        <end position="550"/>
    </location>
</feature>
<evidence type="ECO:0000256" key="4">
    <source>
        <dbReference type="ARBA" id="ARBA00022692"/>
    </source>
</evidence>
<keyword evidence="3" id="KW-1003">Cell membrane</keyword>
<evidence type="ECO:0000256" key="1">
    <source>
        <dbReference type="ARBA" id="ARBA00004651"/>
    </source>
</evidence>
<dbReference type="PANTHER" id="PTHR43045:SF7">
    <property type="entry name" value="MAJOR FACILITATOR SUPERFAMILY TRANSPORTER"/>
    <property type="match status" value="1"/>
</dbReference>
<evidence type="ECO:0000256" key="2">
    <source>
        <dbReference type="ARBA" id="ARBA00022448"/>
    </source>
</evidence>
<feature type="transmembrane region" description="Helical" evidence="7">
    <location>
        <begin position="120"/>
        <end position="140"/>
    </location>
</feature>
<feature type="transmembrane region" description="Helical" evidence="7">
    <location>
        <begin position="290"/>
        <end position="310"/>
    </location>
</feature>
<evidence type="ECO:0000256" key="7">
    <source>
        <dbReference type="SAM" id="Phobius"/>
    </source>
</evidence>
<feature type="transmembrane region" description="Helical" evidence="7">
    <location>
        <begin position="319"/>
        <end position="338"/>
    </location>
</feature>
<keyword evidence="5 7" id="KW-1133">Transmembrane helix</keyword>
<feature type="transmembrane region" description="Helical" evidence="7">
    <location>
        <begin position="64"/>
        <end position="83"/>
    </location>
</feature>
<proteinExistence type="predicted"/>
<gene>
    <name evidence="9" type="primary">mtbA</name>
    <name evidence="9" type="ORF">Rmf_35680</name>
</gene>
<dbReference type="RefSeq" id="WP_244407857.1">
    <property type="nucleotide sequence ID" value="NZ_AP025637.1"/>
</dbReference>
<accession>A0ABM7Y6T8</accession>
<dbReference type="Gene3D" id="1.20.1250.20">
    <property type="entry name" value="MFS general substrate transporter like domains"/>
    <property type="match status" value="3"/>
</dbReference>
<evidence type="ECO:0000313" key="10">
    <source>
        <dbReference type="Proteomes" id="UP000831327"/>
    </source>
</evidence>
<reference evidence="9 10" key="1">
    <citation type="journal article" date="2016" name="Microbes Environ.">
        <title>Phylogenetically diverse aerobic anoxygenic phototrophic bacteria isolated from epilithic biofilms in Tama river, Japan.</title>
        <authorList>
            <person name="Hirose S."/>
            <person name="Matsuura K."/>
            <person name="Haruta S."/>
        </authorList>
    </citation>
    <scope>NUCLEOTIDE SEQUENCE [LARGE SCALE GENOMIC DNA]</scope>
    <source>
        <strain evidence="9 10">S08</strain>
    </source>
</reference>
<feature type="transmembrane region" description="Helical" evidence="7">
    <location>
        <begin position="95"/>
        <end position="114"/>
    </location>
</feature>
<dbReference type="InterPro" id="IPR005829">
    <property type="entry name" value="Sugar_transporter_CS"/>
</dbReference>
<evidence type="ECO:0000256" key="5">
    <source>
        <dbReference type="ARBA" id="ARBA00022989"/>
    </source>
</evidence>
<name>A0ABM7Y6T8_9PROT</name>
<dbReference type="InterPro" id="IPR036259">
    <property type="entry name" value="MFS_trans_sf"/>
</dbReference>
<dbReference type="InterPro" id="IPR005828">
    <property type="entry name" value="MFS_sugar_transport-like"/>
</dbReference>
<feature type="transmembrane region" description="Helical" evidence="7">
    <location>
        <begin position="458"/>
        <end position="483"/>
    </location>
</feature>
<keyword evidence="2" id="KW-0813">Transport</keyword>
<feature type="transmembrane region" description="Helical" evidence="7">
    <location>
        <begin position="528"/>
        <end position="546"/>
    </location>
</feature>
<feature type="transmembrane region" description="Helical" evidence="7">
    <location>
        <begin position="39"/>
        <end position="58"/>
    </location>
</feature>